<dbReference type="EMBL" id="JH432008">
    <property type="status" value="NOT_ANNOTATED_CDS"/>
    <property type="molecule type" value="Genomic_DNA"/>
</dbReference>
<dbReference type="GO" id="GO:0000122">
    <property type="term" value="P:negative regulation of transcription by RNA polymerase II"/>
    <property type="evidence" value="ECO:0007669"/>
    <property type="project" value="TreeGrafter"/>
</dbReference>
<keyword evidence="3" id="KW-0677">Repeat</keyword>
<keyword evidence="15" id="KW-1185">Reference proteome</keyword>
<dbReference type="InterPro" id="IPR013088">
    <property type="entry name" value="Znf_NHR/GATA"/>
</dbReference>
<dbReference type="GO" id="GO:0045165">
    <property type="term" value="P:cell fate commitment"/>
    <property type="evidence" value="ECO:0007669"/>
    <property type="project" value="TreeGrafter"/>
</dbReference>
<evidence type="ECO:0000256" key="6">
    <source>
        <dbReference type="ARBA" id="ARBA00023015"/>
    </source>
</evidence>
<dbReference type="GO" id="GO:0045944">
    <property type="term" value="P:positive regulation of transcription by RNA polymerase II"/>
    <property type="evidence" value="ECO:0007669"/>
    <property type="project" value="TreeGrafter"/>
</dbReference>
<evidence type="ECO:0000256" key="12">
    <source>
        <dbReference type="SAM" id="MobiDB-lite"/>
    </source>
</evidence>
<reference evidence="15" key="1">
    <citation type="submission" date="2011-05" db="EMBL/GenBank/DDBJ databases">
        <authorList>
            <person name="Richards S.R."/>
            <person name="Qu J."/>
            <person name="Jiang H."/>
            <person name="Jhangiani S.N."/>
            <person name="Agravi P."/>
            <person name="Goodspeed R."/>
            <person name="Gross S."/>
            <person name="Mandapat C."/>
            <person name="Jackson L."/>
            <person name="Mathew T."/>
            <person name="Pu L."/>
            <person name="Thornton R."/>
            <person name="Saada N."/>
            <person name="Wilczek-Boney K.B."/>
            <person name="Lee S."/>
            <person name="Kovar C."/>
            <person name="Wu Y."/>
            <person name="Scherer S.E."/>
            <person name="Worley K.C."/>
            <person name="Muzny D.M."/>
            <person name="Gibbs R."/>
        </authorList>
    </citation>
    <scope>NUCLEOTIDE SEQUENCE</scope>
    <source>
        <strain evidence="15">Brora</strain>
    </source>
</reference>
<dbReference type="GO" id="GO:0008270">
    <property type="term" value="F:zinc ion binding"/>
    <property type="evidence" value="ECO:0007669"/>
    <property type="project" value="UniProtKB-KW"/>
</dbReference>
<proteinExistence type="predicted"/>
<protein>
    <recommendedName>
        <fullName evidence="13">GATA-type domain-containing protein</fullName>
    </recommendedName>
</protein>
<evidence type="ECO:0000256" key="5">
    <source>
        <dbReference type="ARBA" id="ARBA00022833"/>
    </source>
</evidence>
<feature type="compositionally biased region" description="Polar residues" evidence="12">
    <location>
        <begin position="121"/>
        <end position="132"/>
    </location>
</feature>
<dbReference type="InterPro" id="IPR039355">
    <property type="entry name" value="Transcription_factor_GATA"/>
</dbReference>
<dbReference type="GO" id="GO:0000978">
    <property type="term" value="F:RNA polymerase II cis-regulatory region sequence-specific DNA binding"/>
    <property type="evidence" value="ECO:0007669"/>
    <property type="project" value="TreeGrafter"/>
</dbReference>
<evidence type="ECO:0000256" key="7">
    <source>
        <dbReference type="ARBA" id="ARBA00023125"/>
    </source>
</evidence>
<keyword evidence="6" id="KW-0805">Transcription regulation</keyword>
<dbReference type="PRINTS" id="PR00619">
    <property type="entry name" value="GATAZNFINGER"/>
</dbReference>
<evidence type="ECO:0000256" key="4">
    <source>
        <dbReference type="ARBA" id="ARBA00022771"/>
    </source>
</evidence>
<dbReference type="PANTHER" id="PTHR10071">
    <property type="entry name" value="TRANSCRIPTION FACTOR GATA FAMILY MEMBER"/>
    <property type="match status" value="1"/>
</dbReference>
<dbReference type="SUPFAM" id="SSF57716">
    <property type="entry name" value="Glucocorticoid receptor-like (DNA-binding domain)"/>
    <property type="match status" value="2"/>
</dbReference>
<dbReference type="Gene3D" id="3.30.50.10">
    <property type="entry name" value="Erythroid Transcription Factor GATA-1, subunit A"/>
    <property type="match status" value="2"/>
</dbReference>
<dbReference type="PhylomeDB" id="T1JB55"/>
<keyword evidence="2" id="KW-0479">Metal-binding</keyword>
<feature type="compositionally biased region" description="Polar residues" evidence="12">
    <location>
        <begin position="143"/>
        <end position="167"/>
    </location>
</feature>
<evidence type="ECO:0000256" key="3">
    <source>
        <dbReference type="ARBA" id="ARBA00022737"/>
    </source>
</evidence>
<accession>T1JB55</accession>
<dbReference type="PROSITE" id="PS00344">
    <property type="entry name" value="GATA_ZN_FINGER_1"/>
    <property type="match status" value="2"/>
</dbReference>
<dbReference type="FunFam" id="3.30.50.10:FF:000032">
    <property type="entry name" value="Transcription factor GATA-3"/>
    <property type="match status" value="1"/>
</dbReference>
<dbReference type="PROSITE" id="PS50114">
    <property type="entry name" value="GATA_ZN_FINGER_2"/>
    <property type="match status" value="2"/>
</dbReference>
<feature type="region of interest" description="Disordered" evidence="12">
    <location>
        <begin position="105"/>
        <end position="167"/>
    </location>
</feature>
<keyword evidence="8" id="KW-0010">Activator</keyword>
<evidence type="ECO:0000256" key="1">
    <source>
        <dbReference type="ARBA" id="ARBA00004123"/>
    </source>
</evidence>
<reference evidence="14" key="2">
    <citation type="submission" date="2015-02" db="UniProtKB">
        <authorList>
            <consortium name="EnsemblMetazoa"/>
        </authorList>
    </citation>
    <scope>IDENTIFICATION</scope>
</reference>
<dbReference type="PANTHER" id="PTHR10071:SF337">
    <property type="entry name" value="GATA-BINDING FACTOR A"/>
    <property type="match status" value="1"/>
</dbReference>
<dbReference type="STRING" id="126957.T1JB55"/>
<evidence type="ECO:0000256" key="11">
    <source>
        <dbReference type="PROSITE-ProRule" id="PRU00094"/>
    </source>
</evidence>
<dbReference type="Pfam" id="PF00320">
    <property type="entry name" value="GATA"/>
    <property type="match status" value="2"/>
</dbReference>
<dbReference type="Proteomes" id="UP000014500">
    <property type="component" value="Unassembled WGS sequence"/>
</dbReference>
<comment type="subcellular location">
    <subcellularLocation>
        <location evidence="1">Nucleus</location>
    </subcellularLocation>
</comment>
<dbReference type="FunFam" id="3.30.50.10:FF:000001">
    <property type="entry name" value="GATA transcription factor (GATAd)"/>
    <property type="match status" value="1"/>
</dbReference>
<evidence type="ECO:0000313" key="15">
    <source>
        <dbReference type="Proteomes" id="UP000014500"/>
    </source>
</evidence>
<dbReference type="CDD" id="cd00202">
    <property type="entry name" value="ZnF_GATA"/>
    <property type="match status" value="2"/>
</dbReference>
<dbReference type="InterPro" id="IPR000679">
    <property type="entry name" value="Znf_GATA"/>
</dbReference>
<keyword evidence="5" id="KW-0862">Zinc</keyword>
<evidence type="ECO:0000256" key="10">
    <source>
        <dbReference type="ARBA" id="ARBA00023242"/>
    </source>
</evidence>
<keyword evidence="7" id="KW-0238">DNA-binding</keyword>
<evidence type="ECO:0000313" key="14">
    <source>
        <dbReference type="EnsemblMetazoa" id="SMAR010988-PA"/>
    </source>
</evidence>
<evidence type="ECO:0000259" key="13">
    <source>
        <dbReference type="PROSITE" id="PS50114"/>
    </source>
</evidence>
<dbReference type="SMART" id="SM00401">
    <property type="entry name" value="ZnF_GATA"/>
    <property type="match status" value="2"/>
</dbReference>
<dbReference type="eggNOG" id="KOG1601">
    <property type="taxonomic scope" value="Eukaryota"/>
</dbReference>
<dbReference type="HOGENOM" id="CLU_027524_2_1_1"/>
<feature type="domain" description="GATA-type" evidence="13">
    <location>
        <begin position="61"/>
        <end position="114"/>
    </location>
</feature>
<evidence type="ECO:0000256" key="2">
    <source>
        <dbReference type="ARBA" id="ARBA00022723"/>
    </source>
</evidence>
<name>T1JB55_STRMM</name>
<sequence>MGENFFAEGRECVNCGAISTPLWRRDGTGHYLCNACGLYHKMNGINRPIIKPQRRLQTANRRLGLSCTNCGTSTTTLWRRNNDGEPVCNACGLYHKLHGVNRPLALRKDGIQTRKRKPKTNKSSTESDNTPPTDDISPIDAKTNITETSLSHSTCETNRPTTPTSLIDHQIPNLSMTNSHGRALYYASNGNTISIAT</sequence>
<evidence type="ECO:0000256" key="9">
    <source>
        <dbReference type="ARBA" id="ARBA00023163"/>
    </source>
</evidence>
<keyword evidence="10" id="KW-0539">Nucleus</keyword>
<dbReference type="GO" id="GO:0005634">
    <property type="term" value="C:nucleus"/>
    <property type="evidence" value="ECO:0007669"/>
    <property type="project" value="UniProtKB-SubCell"/>
</dbReference>
<keyword evidence="4 11" id="KW-0863">Zinc-finger</keyword>
<dbReference type="EnsemblMetazoa" id="SMAR010988-RA">
    <property type="protein sequence ID" value="SMAR010988-PA"/>
    <property type="gene ID" value="SMAR010988"/>
</dbReference>
<feature type="domain" description="GATA-type" evidence="13">
    <location>
        <begin position="6"/>
        <end position="62"/>
    </location>
</feature>
<dbReference type="GO" id="GO:0000981">
    <property type="term" value="F:DNA-binding transcription factor activity, RNA polymerase II-specific"/>
    <property type="evidence" value="ECO:0007669"/>
    <property type="project" value="TreeGrafter"/>
</dbReference>
<dbReference type="AlphaFoldDB" id="T1JB55"/>
<keyword evidence="9" id="KW-0804">Transcription</keyword>
<organism evidence="14 15">
    <name type="scientific">Strigamia maritima</name>
    <name type="common">European centipede</name>
    <name type="synonym">Geophilus maritimus</name>
    <dbReference type="NCBI Taxonomy" id="126957"/>
    <lineage>
        <taxon>Eukaryota</taxon>
        <taxon>Metazoa</taxon>
        <taxon>Ecdysozoa</taxon>
        <taxon>Arthropoda</taxon>
        <taxon>Myriapoda</taxon>
        <taxon>Chilopoda</taxon>
        <taxon>Pleurostigmophora</taxon>
        <taxon>Geophilomorpha</taxon>
        <taxon>Linotaeniidae</taxon>
        <taxon>Strigamia</taxon>
    </lineage>
</organism>
<evidence type="ECO:0000256" key="8">
    <source>
        <dbReference type="ARBA" id="ARBA00023159"/>
    </source>
</evidence>